<dbReference type="EMBL" id="JAGTXO010000003">
    <property type="protein sequence ID" value="KAG8469038.1"/>
    <property type="molecule type" value="Genomic_DNA"/>
</dbReference>
<organism evidence="2 3">
    <name type="scientific">Diacronema lutheri</name>
    <name type="common">Unicellular marine alga</name>
    <name type="synonym">Monochrysis lutheri</name>
    <dbReference type="NCBI Taxonomy" id="2081491"/>
    <lineage>
        <taxon>Eukaryota</taxon>
        <taxon>Haptista</taxon>
        <taxon>Haptophyta</taxon>
        <taxon>Pavlovophyceae</taxon>
        <taxon>Pavlovales</taxon>
        <taxon>Pavlovaceae</taxon>
        <taxon>Diacronema</taxon>
    </lineage>
</organism>
<dbReference type="InterPro" id="IPR000008">
    <property type="entry name" value="C2_dom"/>
</dbReference>
<evidence type="ECO:0000259" key="1">
    <source>
        <dbReference type="PROSITE" id="PS50004"/>
    </source>
</evidence>
<dbReference type="Pfam" id="PF00168">
    <property type="entry name" value="C2"/>
    <property type="match status" value="1"/>
</dbReference>
<dbReference type="Proteomes" id="UP000751190">
    <property type="component" value="Unassembled WGS sequence"/>
</dbReference>
<proteinExistence type="predicted"/>
<feature type="domain" description="C2" evidence="1">
    <location>
        <begin position="30"/>
        <end position="150"/>
    </location>
</feature>
<sequence length="349" mass="38257">MNVPTTDTIGTAIFKEAMEREKKALVTWEYKYGPPTGASMDPDKKPGRLFIEVQRGRNFYPLDDDGLADSYVSLRINDGEPKRSSTIKSLEPLWNEQLQLSCARGDTLHVEVYDDDSMRKVKSPAYSQLQGRASLRVGELRAATNETRVLKLTGGPGAPTLSLTLLWRALDAASFSSHESQLRVSLAQMRHELALSRAEKASWENSSGHLRSYGVLAPEAARTRTVHGIAAAEVFANAKHPPDQPRRQGVIPTSEMRVRPDVAAAVAKAYGHKDFHVISQSASTGGVDVVVGPGRQAESYSTFQQQWKAVDAELAAKKVKASRGYPIASDGCNLPSLFGGYKRRAARFF</sequence>
<reference evidence="2" key="1">
    <citation type="submission" date="2021-05" db="EMBL/GenBank/DDBJ databases">
        <title>The genome of the haptophyte Pavlova lutheri (Diacronema luteri, Pavlovales) - a model for lipid biosynthesis in eukaryotic algae.</title>
        <authorList>
            <person name="Hulatt C.J."/>
            <person name="Posewitz M.C."/>
        </authorList>
    </citation>
    <scope>NUCLEOTIDE SEQUENCE</scope>
    <source>
        <strain evidence="2">NIVA-4/92</strain>
    </source>
</reference>
<dbReference type="CDD" id="cd00030">
    <property type="entry name" value="C2"/>
    <property type="match status" value="1"/>
</dbReference>
<evidence type="ECO:0000313" key="3">
    <source>
        <dbReference type="Proteomes" id="UP000751190"/>
    </source>
</evidence>
<gene>
    <name evidence="2" type="ORF">KFE25_007556</name>
</gene>
<evidence type="ECO:0000313" key="2">
    <source>
        <dbReference type="EMBL" id="KAG8469038.1"/>
    </source>
</evidence>
<dbReference type="SUPFAM" id="SSF49562">
    <property type="entry name" value="C2 domain (Calcium/lipid-binding domain, CaLB)"/>
    <property type="match status" value="1"/>
</dbReference>
<dbReference type="Gene3D" id="2.60.40.150">
    <property type="entry name" value="C2 domain"/>
    <property type="match status" value="1"/>
</dbReference>
<dbReference type="PROSITE" id="PS50004">
    <property type="entry name" value="C2"/>
    <property type="match status" value="1"/>
</dbReference>
<protein>
    <recommendedName>
        <fullName evidence="1">C2 domain-containing protein</fullName>
    </recommendedName>
</protein>
<dbReference type="AlphaFoldDB" id="A0A8J5XJM0"/>
<keyword evidence="3" id="KW-1185">Reference proteome</keyword>
<dbReference type="OrthoDB" id="1029639at2759"/>
<name>A0A8J5XJM0_DIALT</name>
<dbReference type="InterPro" id="IPR035892">
    <property type="entry name" value="C2_domain_sf"/>
</dbReference>
<comment type="caution">
    <text evidence="2">The sequence shown here is derived from an EMBL/GenBank/DDBJ whole genome shotgun (WGS) entry which is preliminary data.</text>
</comment>
<dbReference type="SMART" id="SM00239">
    <property type="entry name" value="C2"/>
    <property type="match status" value="1"/>
</dbReference>
<accession>A0A8J5XJM0</accession>